<dbReference type="EMBL" id="CATNWA010001398">
    <property type="protein sequence ID" value="CAI9540147.1"/>
    <property type="molecule type" value="Genomic_DNA"/>
</dbReference>
<evidence type="ECO:0000313" key="2">
    <source>
        <dbReference type="Proteomes" id="UP001162483"/>
    </source>
</evidence>
<reference evidence="1" key="1">
    <citation type="submission" date="2023-05" db="EMBL/GenBank/DDBJ databases">
        <authorList>
            <person name="Stuckert A."/>
        </authorList>
    </citation>
    <scope>NUCLEOTIDE SEQUENCE</scope>
</reference>
<protein>
    <submittedName>
        <fullName evidence="1">Uncharacterized protein</fullName>
    </submittedName>
</protein>
<sequence length="123" mass="14148">RYRIVWLDSGHWVIRRDRIIRLDQFIRLGTSIRLGHQAEPRKAGSQTAGSPVWILAGWYWLERIFRFFLVLTTGALQVNAGLQMNGAAEDREELEDWNRGGSSCYRGLLYRVKERIGAASGSR</sequence>
<comment type="caution">
    <text evidence="1">The sequence shown here is derived from an EMBL/GenBank/DDBJ whole genome shotgun (WGS) entry which is preliminary data.</text>
</comment>
<keyword evidence="2" id="KW-1185">Reference proteome</keyword>
<name>A0ABN9AZD3_9NEOB</name>
<dbReference type="Proteomes" id="UP001162483">
    <property type="component" value="Unassembled WGS sequence"/>
</dbReference>
<proteinExistence type="predicted"/>
<feature type="non-terminal residue" evidence="1">
    <location>
        <position position="1"/>
    </location>
</feature>
<feature type="non-terminal residue" evidence="1">
    <location>
        <position position="123"/>
    </location>
</feature>
<gene>
    <name evidence="1" type="ORF">SPARVUS_LOCUS1702797</name>
</gene>
<organism evidence="1 2">
    <name type="scientific">Staurois parvus</name>
    <dbReference type="NCBI Taxonomy" id="386267"/>
    <lineage>
        <taxon>Eukaryota</taxon>
        <taxon>Metazoa</taxon>
        <taxon>Chordata</taxon>
        <taxon>Craniata</taxon>
        <taxon>Vertebrata</taxon>
        <taxon>Euteleostomi</taxon>
        <taxon>Amphibia</taxon>
        <taxon>Batrachia</taxon>
        <taxon>Anura</taxon>
        <taxon>Neobatrachia</taxon>
        <taxon>Ranoidea</taxon>
        <taxon>Ranidae</taxon>
        <taxon>Staurois</taxon>
    </lineage>
</organism>
<accession>A0ABN9AZD3</accession>
<evidence type="ECO:0000313" key="1">
    <source>
        <dbReference type="EMBL" id="CAI9540147.1"/>
    </source>
</evidence>